<proteinExistence type="predicted"/>
<gene>
    <name evidence="1" type="ORF">IB211_01113c</name>
</gene>
<dbReference type="EMBL" id="CP011307">
    <property type="protein sequence ID" value="ALP93506.1"/>
    <property type="molecule type" value="Genomic_DNA"/>
</dbReference>
<name>A0A0S2W2P0_9FIRM</name>
<dbReference type="Pfam" id="PF06296">
    <property type="entry name" value="RelE"/>
    <property type="match status" value="1"/>
</dbReference>
<dbReference type="Proteomes" id="UP000064844">
    <property type="component" value="Chromosome"/>
</dbReference>
<keyword evidence="2" id="KW-1185">Reference proteome</keyword>
<reference evidence="2" key="2">
    <citation type="submission" date="2015-04" db="EMBL/GenBank/DDBJ databases">
        <title>A butyrogenic pathway from the amino acid lysine in a human gut commensal.</title>
        <authorList>
            <person name="de Vos W.M."/>
            <person name="Bui N.T.P."/>
            <person name="Plugge C.M."/>
            <person name="Ritari J."/>
        </authorList>
    </citation>
    <scope>NUCLEOTIDE SEQUENCE [LARGE SCALE GENOMIC DNA]</scope>
    <source>
        <strain evidence="2">AF211</strain>
    </source>
</reference>
<organism evidence="1 2">
    <name type="scientific">Intestinimonas butyriciproducens</name>
    <dbReference type="NCBI Taxonomy" id="1297617"/>
    <lineage>
        <taxon>Bacteria</taxon>
        <taxon>Bacillati</taxon>
        <taxon>Bacillota</taxon>
        <taxon>Clostridia</taxon>
        <taxon>Eubacteriales</taxon>
        <taxon>Intestinimonas</taxon>
    </lineage>
</organism>
<dbReference type="InterPro" id="IPR009387">
    <property type="entry name" value="HigB-2"/>
</dbReference>
<dbReference type="PATRIC" id="fig|1297617.4.peg.1133"/>
<evidence type="ECO:0000313" key="1">
    <source>
        <dbReference type="EMBL" id="ALP93506.1"/>
    </source>
</evidence>
<dbReference type="STRING" id="1297617.IB211_01113c"/>
<sequence>MGLSDKDLLVLEEALLENPQLGDVIEGTGGARKMRIQLEGRGKSGGGRVIYLDVFEQENLYLLFAYPKNVQENLTPDQKKAIRKMIEAIRKE</sequence>
<reference evidence="1 2" key="1">
    <citation type="journal article" date="2015" name="Nat. Commun.">
        <title>Production of butyrate from lysine and the Amadori product fructoselysine by a human gut commensal.</title>
        <authorList>
            <person name="Bui T.P."/>
            <person name="Ritari J."/>
            <person name="Boeren S."/>
            <person name="de Waard P."/>
            <person name="Plugge C.M."/>
            <person name="de Vos W.M."/>
        </authorList>
    </citation>
    <scope>NUCLEOTIDE SEQUENCE [LARGE SCALE GENOMIC DNA]</scope>
    <source>
        <strain evidence="1 2">AF211</strain>
    </source>
</reference>
<dbReference type="PIRSF" id="PIRSF039032">
    <property type="entry name" value="HigB-2"/>
    <property type="match status" value="1"/>
</dbReference>
<accession>A0A0S2W2P0</accession>
<dbReference type="AlphaFoldDB" id="A0A0S2W2P0"/>
<dbReference type="KEGG" id="ibu:IB211_01113c"/>
<protein>
    <submittedName>
        <fullName evidence="1">Cytotoxic translational repressor of toxin-antitoxin stability system</fullName>
    </submittedName>
</protein>
<evidence type="ECO:0000313" key="2">
    <source>
        <dbReference type="Proteomes" id="UP000064844"/>
    </source>
</evidence>